<protein>
    <submittedName>
        <fullName evidence="2">Uncharacterized protein</fullName>
    </submittedName>
</protein>
<accession>A0A937AJZ9</accession>
<feature type="transmembrane region" description="Helical" evidence="1">
    <location>
        <begin position="12"/>
        <end position="30"/>
    </location>
</feature>
<dbReference type="EMBL" id="JAERQG010000001">
    <property type="protein sequence ID" value="MBL0764968.1"/>
    <property type="molecule type" value="Genomic_DNA"/>
</dbReference>
<gene>
    <name evidence="2" type="ORF">JKP34_06875</name>
</gene>
<evidence type="ECO:0000313" key="2">
    <source>
        <dbReference type="EMBL" id="MBL0764968.1"/>
    </source>
</evidence>
<feature type="transmembrane region" description="Helical" evidence="1">
    <location>
        <begin position="42"/>
        <end position="63"/>
    </location>
</feature>
<keyword evidence="3" id="KW-1185">Reference proteome</keyword>
<evidence type="ECO:0000313" key="3">
    <source>
        <dbReference type="Proteomes" id="UP000642920"/>
    </source>
</evidence>
<comment type="caution">
    <text evidence="2">The sequence shown here is derived from an EMBL/GenBank/DDBJ whole genome shotgun (WGS) entry which is preliminary data.</text>
</comment>
<dbReference type="RefSeq" id="WP_201919037.1">
    <property type="nucleotide sequence ID" value="NZ_JAERQG010000001.1"/>
</dbReference>
<dbReference type="Proteomes" id="UP000642920">
    <property type="component" value="Unassembled WGS sequence"/>
</dbReference>
<keyword evidence="1" id="KW-0812">Transmembrane</keyword>
<organism evidence="2 3">
    <name type="scientific">Marivirga atlantica</name>
    <dbReference type="NCBI Taxonomy" id="1548457"/>
    <lineage>
        <taxon>Bacteria</taxon>
        <taxon>Pseudomonadati</taxon>
        <taxon>Bacteroidota</taxon>
        <taxon>Cytophagia</taxon>
        <taxon>Cytophagales</taxon>
        <taxon>Marivirgaceae</taxon>
        <taxon>Marivirga</taxon>
    </lineage>
</organism>
<name>A0A937AJZ9_9BACT</name>
<keyword evidence="1" id="KW-1133">Transmembrane helix</keyword>
<sequence>MILFATGILKFIVGLIGLLFTLVFLIVLLFKKNKRPFLRNAGITFISTVIIILAITIVEFFIAPVNPKEDQLVLNAYRSAQLGGFWLGVYKDSTWEMGNSSREIGLKGTYNINGDTLILKVSNGGKFKNGKSENSLIITETALIEIESTGIKRLNINLNKID</sequence>
<evidence type="ECO:0000256" key="1">
    <source>
        <dbReference type="SAM" id="Phobius"/>
    </source>
</evidence>
<reference evidence="2" key="1">
    <citation type="submission" date="2021-01" db="EMBL/GenBank/DDBJ databases">
        <title>Marivirga sp. nov., isolated from intertidal surface sediments.</title>
        <authorList>
            <person name="Zhang M."/>
        </authorList>
    </citation>
    <scope>NUCLEOTIDE SEQUENCE</scope>
    <source>
        <strain evidence="2">SM1354</strain>
    </source>
</reference>
<keyword evidence="1" id="KW-0472">Membrane</keyword>
<proteinExistence type="predicted"/>
<dbReference type="AlphaFoldDB" id="A0A937AJZ9"/>